<dbReference type="InterPro" id="IPR050261">
    <property type="entry name" value="FrsA_esterase"/>
</dbReference>
<evidence type="ECO:0000256" key="2">
    <source>
        <dbReference type="ARBA" id="ARBA00038115"/>
    </source>
</evidence>
<dbReference type="InterPro" id="IPR029058">
    <property type="entry name" value="AB_hydrolase_fold"/>
</dbReference>
<dbReference type="PANTHER" id="PTHR22946:SF9">
    <property type="entry name" value="POLYKETIDE TRANSFERASE AF380"/>
    <property type="match status" value="1"/>
</dbReference>
<dbReference type="EMBL" id="CAEZZU010000158">
    <property type="protein sequence ID" value="CAB4784394.1"/>
    <property type="molecule type" value="Genomic_DNA"/>
</dbReference>
<sequence>MDDHIEVSSGDNGEETIRLAAHWALPSGVRRVPGIVLSHGFPQPPRGRIASGLTFPGLADRIAKEVGWAVLTFNFRGTGGSDGDFSISGWMDDLRCAIDEVASRPEVTEVWLIGAGLGGSLSICCAAEDSRVRGVATLAAHSNLNDWLRDPARFLTHARRMGVFRKPDAPSDTASWTREIKEFAPLVAASKLGDRPFLILHGSDDTIVAPTDAIELSDAHGSADIRFVYHAGHRLRHDPRAVATLLGWLDRQGGPLLEAAPIEPSELVTEQQTFL</sequence>
<dbReference type="GO" id="GO:0016788">
    <property type="term" value="F:hydrolase activity, acting on ester bonds"/>
    <property type="evidence" value="ECO:0007669"/>
    <property type="project" value="UniProtKB-ARBA"/>
</dbReference>
<feature type="domain" description="AB hydrolase-1" evidence="3">
    <location>
        <begin position="35"/>
        <end position="174"/>
    </location>
</feature>
<dbReference type="SUPFAM" id="SSF53474">
    <property type="entry name" value="alpha/beta-Hydrolases"/>
    <property type="match status" value="1"/>
</dbReference>
<keyword evidence="1" id="KW-0378">Hydrolase</keyword>
<dbReference type="PANTHER" id="PTHR22946">
    <property type="entry name" value="DIENELACTONE HYDROLASE DOMAIN-CONTAINING PROTEIN-RELATED"/>
    <property type="match status" value="1"/>
</dbReference>
<reference evidence="5" key="1">
    <citation type="submission" date="2020-05" db="EMBL/GenBank/DDBJ databases">
        <authorList>
            <person name="Chiriac C."/>
            <person name="Salcher M."/>
            <person name="Ghai R."/>
            <person name="Kavagutti S V."/>
        </authorList>
    </citation>
    <scope>NUCLEOTIDE SEQUENCE</scope>
</reference>
<evidence type="ECO:0000313" key="4">
    <source>
        <dbReference type="EMBL" id="CAB4784394.1"/>
    </source>
</evidence>
<dbReference type="EMBL" id="CAFBLK010000223">
    <property type="protein sequence ID" value="CAB4876440.1"/>
    <property type="molecule type" value="Genomic_DNA"/>
</dbReference>
<protein>
    <submittedName>
        <fullName evidence="5">Unannotated protein</fullName>
    </submittedName>
</protein>
<evidence type="ECO:0000313" key="5">
    <source>
        <dbReference type="EMBL" id="CAB4876440.1"/>
    </source>
</evidence>
<evidence type="ECO:0000256" key="1">
    <source>
        <dbReference type="ARBA" id="ARBA00022801"/>
    </source>
</evidence>
<gene>
    <name evidence="4" type="ORF">UFOPK2925_01048</name>
    <name evidence="5" type="ORF">UFOPK3317_01179</name>
</gene>
<proteinExistence type="inferred from homology"/>
<dbReference type="Pfam" id="PF00561">
    <property type="entry name" value="Abhydrolase_1"/>
    <property type="match status" value="1"/>
</dbReference>
<dbReference type="AlphaFoldDB" id="A0A6J7E5T1"/>
<organism evidence="5">
    <name type="scientific">freshwater metagenome</name>
    <dbReference type="NCBI Taxonomy" id="449393"/>
    <lineage>
        <taxon>unclassified sequences</taxon>
        <taxon>metagenomes</taxon>
        <taxon>ecological metagenomes</taxon>
    </lineage>
</organism>
<accession>A0A6J7E5T1</accession>
<dbReference type="InterPro" id="IPR000073">
    <property type="entry name" value="AB_hydrolase_1"/>
</dbReference>
<comment type="similarity">
    <text evidence="2">Belongs to the AB hydrolase superfamily. FUS2 hydrolase family.</text>
</comment>
<dbReference type="Gene3D" id="3.40.50.1820">
    <property type="entry name" value="alpha/beta hydrolase"/>
    <property type="match status" value="1"/>
</dbReference>
<evidence type="ECO:0000259" key="3">
    <source>
        <dbReference type="Pfam" id="PF00561"/>
    </source>
</evidence>
<name>A0A6J7E5T1_9ZZZZ</name>